<dbReference type="SUPFAM" id="SSF54236">
    <property type="entry name" value="Ubiquitin-like"/>
    <property type="match status" value="1"/>
</dbReference>
<name>F1KX04_ASCSU</name>
<dbReference type="Gene3D" id="3.80.10.10">
    <property type="entry name" value="Ribonuclease Inhibitor"/>
    <property type="match status" value="2"/>
</dbReference>
<sequence length="452" mass="51461">MFEGADGQAYVYGCVCVDGERQNEQCCSTVVEELEKKYLCDEDVDNEVLFYTIAGTSPCKLASERGLRLLVLNHKCIDRVGDETRFISLGENITEADFAWNSLSEWSEVGTLLRLPNLHTLNLSHNPLKSEINADLPIAPFLQTLIINDTNLRLSAIRVFLESAPSLLELHLSENRVIEDNLDDSEEPLSLSVGTLHVNRCEIKRWETVVFLRQLLPRCSSMFISENPIKTTFIDSKTRNGRAMSGINQLNLNKCMVNEWNSVEALAEITTLRDLRISRIPLLAGLSDEEKIHLVVARMPLLEVLNGSPITKEQREKSERFFIRYYDQCEVKPQIFPILIARHGQLEQLCKVDLTPKKHANVIAFCEETGFRANVKVYLDQSVCSLMRMLERQTGIAMHRMRLFHISSGSSPFPEQLRFPNQKLSALRIEDGDQFLIQSKIIVSRKKPAVKK</sequence>
<accession>F1KX04</accession>
<dbReference type="SUPFAM" id="SSF52058">
    <property type="entry name" value="L domain-like"/>
    <property type="match status" value="1"/>
</dbReference>
<protein>
    <submittedName>
        <fullName evidence="1">Tubulin-specific chaperone cofactor E-like protein</fullName>
    </submittedName>
</protein>
<dbReference type="EMBL" id="JI167292">
    <property type="protein sequence ID" value="ADY42408.1"/>
    <property type="molecule type" value="mRNA"/>
</dbReference>
<dbReference type="InterPro" id="IPR029071">
    <property type="entry name" value="Ubiquitin-like_domsf"/>
</dbReference>
<organism evidence="1">
    <name type="scientific">Ascaris suum</name>
    <name type="common">Pig roundworm</name>
    <name type="synonym">Ascaris lumbricoides</name>
    <dbReference type="NCBI Taxonomy" id="6253"/>
    <lineage>
        <taxon>Eukaryota</taxon>
        <taxon>Metazoa</taxon>
        <taxon>Ecdysozoa</taxon>
        <taxon>Nematoda</taxon>
        <taxon>Chromadorea</taxon>
        <taxon>Rhabditida</taxon>
        <taxon>Spirurina</taxon>
        <taxon>Ascaridomorpha</taxon>
        <taxon>Ascaridoidea</taxon>
        <taxon>Ascarididae</taxon>
        <taxon>Ascaris</taxon>
    </lineage>
</organism>
<evidence type="ECO:0000313" key="1">
    <source>
        <dbReference type="EMBL" id="ADY42408.1"/>
    </source>
</evidence>
<dbReference type="AlphaFoldDB" id="F1KX04"/>
<reference evidence="1" key="1">
    <citation type="journal article" date="2011" name="Genome Res.">
        <title>Deep small RNA sequencing from the nematode Ascaris reveals conservation, functional diversification, and novel developmental profiles.</title>
        <authorList>
            <person name="Wang J."/>
            <person name="Czech B."/>
            <person name="Crunk A."/>
            <person name="Wallace A."/>
            <person name="Mitreva M."/>
            <person name="Hannon G.J."/>
            <person name="Davis R.E."/>
        </authorList>
    </citation>
    <scope>NUCLEOTIDE SEQUENCE</scope>
</reference>
<proteinExistence type="evidence at transcript level"/>
<dbReference type="InterPro" id="IPR032675">
    <property type="entry name" value="LRR_dom_sf"/>
</dbReference>